<evidence type="ECO:0000313" key="5">
    <source>
        <dbReference type="Proteomes" id="UP000184130"/>
    </source>
</evidence>
<evidence type="ECO:0000259" key="2">
    <source>
        <dbReference type="Pfam" id="PF01243"/>
    </source>
</evidence>
<dbReference type="OrthoDB" id="9801008at2"/>
<protein>
    <submittedName>
        <fullName evidence="4">General stress protein 26</fullName>
    </submittedName>
</protein>
<dbReference type="PANTHER" id="PTHR34818:SF1">
    <property type="entry name" value="PROTEIN BLI-3"/>
    <property type="match status" value="1"/>
</dbReference>
<dbReference type="PANTHER" id="PTHR34818">
    <property type="entry name" value="PROTEIN BLI-3"/>
    <property type="match status" value="1"/>
</dbReference>
<name>A0A1M6WDG8_XYLRU</name>
<feature type="domain" description="Pyridoxamine 5'-phosphate oxidase N-terminal" evidence="2">
    <location>
        <begin position="169"/>
        <end position="288"/>
    </location>
</feature>
<feature type="chain" id="PRO_5012906781" evidence="1">
    <location>
        <begin position="24"/>
        <end position="300"/>
    </location>
</feature>
<accession>A0A1M6WDG8</accession>
<dbReference type="InterPro" id="IPR012349">
    <property type="entry name" value="Split_barrel_FMN-bd"/>
</dbReference>
<feature type="signal peptide" evidence="1">
    <location>
        <begin position="1"/>
        <end position="23"/>
    </location>
</feature>
<keyword evidence="1" id="KW-0732">Signal</keyword>
<dbReference type="SUPFAM" id="SSF50475">
    <property type="entry name" value="FMN-binding split barrel"/>
    <property type="match status" value="1"/>
</dbReference>
<dbReference type="AlphaFoldDB" id="A0A1M6WDG8"/>
<dbReference type="InterPro" id="IPR011576">
    <property type="entry name" value="Pyridox_Oxase_N"/>
</dbReference>
<dbReference type="InterPro" id="IPR052917">
    <property type="entry name" value="Stress-Dev_Protein"/>
</dbReference>
<evidence type="ECO:0000259" key="3">
    <source>
        <dbReference type="Pfam" id="PF12674"/>
    </source>
</evidence>
<evidence type="ECO:0000313" key="4">
    <source>
        <dbReference type="EMBL" id="SHK91718.1"/>
    </source>
</evidence>
<dbReference type="Gene3D" id="2.30.110.10">
    <property type="entry name" value="Electron Transport, Fmn-binding Protein, Chain A"/>
    <property type="match status" value="1"/>
</dbReference>
<dbReference type="Proteomes" id="UP000184130">
    <property type="component" value="Unassembled WGS sequence"/>
</dbReference>
<dbReference type="InterPro" id="IPR025868">
    <property type="entry name" value="Zn_ribbon_dom_put"/>
</dbReference>
<evidence type="ECO:0000256" key="1">
    <source>
        <dbReference type="SAM" id="SignalP"/>
    </source>
</evidence>
<dbReference type="EMBL" id="FRBD01000016">
    <property type="protein sequence ID" value="SHK91718.1"/>
    <property type="molecule type" value="Genomic_DNA"/>
</dbReference>
<organism evidence="4 5">
    <name type="scientific">Xylanibacter ruminicola</name>
    <name type="common">Prevotella ruminicola</name>
    <dbReference type="NCBI Taxonomy" id="839"/>
    <lineage>
        <taxon>Bacteria</taxon>
        <taxon>Pseudomonadati</taxon>
        <taxon>Bacteroidota</taxon>
        <taxon>Bacteroidia</taxon>
        <taxon>Bacteroidales</taxon>
        <taxon>Prevotellaceae</taxon>
        <taxon>Xylanibacter</taxon>
    </lineage>
</organism>
<dbReference type="Pfam" id="PF12674">
    <property type="entry name" value="Zn_ribbon_2"/>
    <property type="match status" value="1"/>
</dbReference>
<reference evidence="4 5" key="1">
    <citation type="submission" date="2016-11" db="EMBL/GenBank/DDBJ databases">
        <authorList>
            <person name="Jaros S."/>
            <person name="Januszkiewicz K."/>
            <person name="Wedrychowicz H."/>
        </authorList>
    </citation>
    <scope>NUCLEOTIDE SEQUENCE [LARGE SCALE GENOMIC DNA]</scope>
    <source>
        <strain evidence="4 5">KHT3</strain>
    </source>
</reference>
<gene>
    <name evidence="4" type="ORF">SAMN05216463_11645</name>
</gene>
<feature type="domain" description="Putative zinc ribbon" evidence="3">
    <location>
        <begin position="62"/>
        <end position="145"/>
    </location>
</feature>
<sequence>MKEMKKLLCSLLFLITGWQVAQAQDLSRFKVLSDSTYQTTEKQSDNKYKKETNIKMNKEMKFCQSCGMPLTEDVLGTNADGSKNEDYCMYCYRDGKFLQDCTMEEMIEHCAQFIGAVNEGLEKPITKEEYIGQIKTYFPQLKRWRKTLDISNDEVMNVNPALAGVKELIAQMADKLPIAYISSVDQDGFPWTKAMLKPRKREGIKAFYFTTNTFSIRVAQYKANPKASIYFCDAKGFKGMMLRGTMEVLTDAASKEMIWRDGDTEYYPGGVTDPNYCVLKFTATDGRFYSDFYPRSFVIE</sequence>
<proteinExistence type="predicted"/>
<dbReference type="Pfam" id="PF01243">
    <property type="entry name" value="PNPOx_N"/>
    <property type="match status" value="1"/>
</dbReference>